<keyword evidence="4" id="KW-1185">Reference proteome</keyword>
<comment type="caution">
    <text evidence="3">The sequence shown here is derived from an EMBL/GenBank/DDBJ whole genome shotgun (WGS) entry which is preliminary data.</text>
</comment>
<sequence>MPASFSDDLVSSLREETPGTQHVLHFNNAGASLPPQPVVDAQMHHIRREAEIGGYEAKEEAEEKLEDTYDAIATMLGCQEHEVALMQNATRAWDMAFYGFPFETGDRILISRAAYASNYIAALQVAEKTGASIEVIPSTEIGEVDVDALREMMDERVAMITLTHVPTNGGLVNPAAEVGAIARDWDVPYLLDACQSAGQMPLDVNDIGCTMLSATGRKYLRGPRGTGFLYVHEDWIERITPPLLDLHAATWTGPESYAIRPDAARFETFETYVGGMVGLGVAVRYALDLGLEAIFERLQPLAATLRTRLDALDGVTVHDTGTTQCGITTFSTDRMDAVDLKQKLRERRANVSVSSPPSTLLDATARNLPKMVRASVHYYNTADEIETFTDHLQKILHDAS</sequence>
<dbReference type="PANTHER" id="PTHR43586:SF24">
    <property type="entry name" value="BLR4730 PROTEIN"/>
    <property type="match status" value="1"/>
</dbReference>
<dbReference type="Gene3D" id="3.90.1150.10">
    <property type="entry name" value="Aspartate Aminotransferase, domain 1"/>
    <property type="match status" value="1"/>
</dbReference>
<dbReference type="Proteomes" id="UP000220102">
    <property type="component" value="Unassembled WGS sequence"/>
</dbReference>
<dbReference type="Pfam" id="PF00266">
    <property type="entry name" value="Aminotran_5"/>
    <property type="match status" value="1"/>
</dbReference>
<dbReference type="Gene3D" id="3.40.640.10">
    <property type="entry name" value="Type I PLP-dependent aspartate aminotransferase-like (Major domain)"/>
    <property type="match status" value="1"/>
</dbReference>
<dbReference type="SUPFAM" id="SSF53383">
    <property type="entry name" value="PLP-dependent transferases"/>
    <property type="match status" value="1"/>
</dbReference>
<dbReference type="AlphaFoldDB" id="A0A2A8CZL6"/>
<evidence type="ECO:0000259" key="2">
    <source>
        <dbReference type="Pfam" id="PF00266"/>
    </source>
</evidence>
<gene>
    <name evidence="3" type="ORF">CRI94_07175</name>
</gene>
<evidence type="ECO:0000313" key="4">
    <source>
        <dbReference type="Proteomes" id="UP000220102"/>
    </source>
</evidence>
<dbReference type="EMBL" id="PDEQ01000003">
    <property type="protein sequence ID" value="PEN13838.1"/>
    <property type="molecule type" value="Genomic_DNA"/>
</dbReference>
<dbReference type="GO" id="GO:0008483">
    <property type="term" value="F:transaminase activity"/>
    <property type="evidence" value="ECO:0007669"/>
    <property type="project" value="UniProtKB-KW"/>
</dbReference>
<reference evidence="3 4" key="1">
    <citation type="submission" date="2017-10" db="EMBL/GenBank/DDBJ databases">
        <title>Draft genome of Longibacter Salinarum.</title>
        <authorList>
            <person name="Goh K.M."/>
            <person name="Shamsir M.S."/>
            <person name="Lim S.W."/>
        </authorList>
    </citation>
    <scope>NUCLEOTIDE SEQUENCE [LARGE SCALE GENOMIC DNA]</scope>
    <source>
        <strain evidence="3 4">KCTC 52045</strain>
    </source>
</reference>
<dbReference type="OrthoDB" id="513408at2"/>
<evidence type="ECO:0000313" key="3">
    <source>
        <dbReference type="EMBL" id="PEN13838.1"/>
    </source>
</evidence>
<organism evidence="3 4">
    <name type="scientific">Longibacter salinarum</name>
    <dbReference type="NCBI Taxonomy" id="1850348"/>
    <lineage>
        <taxon>Bacteria</taxon>
        <taxon>Pseudomonadati</taxon>
        <taxon>Rhodothermota</taxon>
        <taxon>Rhodothermia</taxon>
        <taxon>Rhodothermales</taxon>
        <taxon>Salisaetaceae</taxon>
        <taxon>Longibacter</taxon>
    </lineage>
</organism>
<dbReference type="InterPro" id="IPR015424">
    <property type="entry name" value="PyrdxlP-dep_Trfase"/>
</dbReference>
<name>A0A2A8CZL6_9BACT</name>
<dbReference type="InterPro" id="IPR015421">
    <property type="entry name" value="PyrdxlP-dep_Trfase_major"/>
</dbReference>
<accession>A0A2A8CZL6</accession>
<dbReference type="InterPro" id="IPR000192">
    <property type="entry name" value="Aminotrans_V_dom"/>
</dbReference>
<evidence type="ECO:0000256" key="1">
    <source>
        <dbReference type="ARBA" id="ARBA00022898"/>
    </source>
</evidence>
<dbReference type="RefSeq" id="WP_098075002.1">
    <property type="nucleotide sequence ID" value="NZ_PDEQ01000003.1"/>
</dbReference>
<protein>
    <submittedName>
        <fullName evidence="3">Aminotransferase</fullName>
    </submittedName>
</protein>
<proteinExistence type="predicted"/>
<feature type="domain" description="Aminotransferase class V" evidence="2">
    <location>
        <begin position="26"/>
        <end position="388"/>
    </location>
</feature>
<keyword evidence="3" id="KW-0808">Transferase</keyword>
<dbReference type="PANTHER" id="PTHR43586">
    <property type="entry name" value="CYSTEINE DESULFURASE"/>
    <property type="match status" value="1"/>
</dbReference>
<dbReference type="InterPro" id="IPR015422">
    <property type="entry name" value="PyrdxlP-dep_Trfase_small"/>
</dbReference>
<keyword evidence="3" id="KW-0032">Aminotransferase</keyword>
<keyword evidence="1" id="KW-0663">Pyridoxal phosphate</keyword>